<evidence type="ECO:0000313" key="2">
    <source>
        <dbReference type="EMBL" id="GFY54983.1"/>
    </source>
</evidence>
<dbReference type="OrthoDB" id="6471390at2759"/>
<dbReference type="EMBL" id="BMAV01026705">
    <property type="protein sequence ID" value="GFS52640.1"/>
    <property type="molecule type" value="Genomic_DNA"/>
</dbReference>
<proteinExistence type="predicted"/>
<reference evidence="2" key="1">
    <citation type="submission" date="2020-08" db="EMBL/GenBank/DDBJ databases">
        <title>Multicomponent nature underlies the extraordinary mechanical properties of spider dragline silk.</title>
        <authorList>
            <person name="Kono N."/>
            <person name="Nakamura H."/>
            <person name="Mori M."/>
            <person name="Yoshida Y."/>
            <person name="Ohtoshi R."/>
            <person name="Malay A.D."/>
            <person name="Moran D.A.P."/>
            <person name="Tomita M."/>
            <person name="Numata K."/>
            <person name="Arakawa K."/>
        </authorList>
    </citation>
    <scope>NUCLEOTIDE SEQUENCE</scope>
</reference>
<feature type="non-terminal residue" evidence="2">
    <location>
        <position position="1"/>
    </location>
</feature>
<comment type="caution">
    <text evidence="2">The sequence shown here is derived from an EMBL/GenBank/DDBJ whole genome shotgun (WGS) entry which is preliminary data.</text>
</comment>
<name>A0A8X6XJD7_9ARAC</name>
<dbReference type="Proteomes" id="UP000886998">
    <property type="component" value="Unassembled WGS sequence"/>
</dbReference>
<accession>A0A8X6XJD7</accession>
<organism evidence="2 3">
    <name type="scientific">Trichonephila inaurata madagascariensis</name>
    <dbReference type="NCBI Taxonomy" id="2747483"/>
    <lineage>
        <taxon>Eukaryota</taxon>
        <taxon>Metazoa</taxon>
        <taxon>Ecdysozoa</taxon>
        <taxon>Arthropoda</taxon>
        <taxon>Chelicerata</taxon>
        <taxon>Arachnida</taxon>
        <taxon>Araneae</taxon>
        <taxon>Araneomorphae</taxon>
        <taxon>Entelegynae</taxon>
        <taxon>Araneoidea</taxon>
        <taxon>Nephilidae</taxon>
        <taxon>Trichonephila</taxon>
        <taxon>Trichonephila inaurata</taxon>
    </lineage>
</organism>
<sequence>DKLPGMEENPQRWNRNCPDTELTPDHLFCPSILWILQRKSDCPQENLYSDKCLDFVVAFAVSFPK</sequence>
<dbReference type="AlphaFoldDB" id="A0A8X6XJD7"/>
<gene>
    <name evidence="1" type="ORF">TNIN_147871</name>
    <name evidence="2" type="ORF">TNIN_216851</name>
</gene>
<evidence type="ECO:0000313" key="1">
    <source>
        <dbReference type="EMBL" id="GFS52640.1"/>
    </source>
</evidence>
<dbReference type="EMBL" id="BMAV01010114">
    <property type="protein sequence ID" value="GFY54983.1"/>
    <property type="molecule type" value="Genomic_DNA"/>
</dbReference>
<evidence type="ECO:0000313" key="3">
    <source>
        <dbReference type="Proteomes" id="UP000886998"/>
    </source>
</evidence>
<keyword evidence="3" id="KW-1185">Reference proteome</keyword>
<protein>
    <submittedName>
        <fullName evidence="2">Uncharacterized protein</fullName>
    </submittedName>
</protein>